<evidence type="ECO:0000313" key="2">
    <source>
        <dbReference type="Proteomes" id="UP000294933"/>
    </source>
</evidence>
<dbReference type="EMBL" id="ML170168">
    <property type="protein sequence ID" value="TDL24099.1"/>
    <property type="molecule type" value="Genomic_DNA"/>
</dbReference>
<organism evidence="1 2">
    <name type="scientific">Rickenella mellea</name>
    <dbReference type="NCBI Taxonomy" id="50990"/>
    <lineage>
        <taxon>Eukaryota</taxon>
        <taxon>Fungi</taxon>
        <taxon>Dikarya</taxon>
        <taxon>Basidiomycota</taxon>
        <taxon>Agaricomycotina</taxon>
        <taxon>Agaricomycetes</taxon>
        <taxon>Hymenochaetales</taxon>
        <taxon>Rickenellaceae</taxon>
        <taxon>Rickenella</taxon>
    </lineage>
</organism>
<sequence length="363" mass="41562">MPVPTSTFIARRSSSFNAFKNPKEHRRYRSVSTCLRRSPEFHWTRFDVHTTSLSLQTNLPIELLDLIIEFSLQPVHSFASVAGFSVASRSFRQIALRHYFSMFHVCKAERWRKATSMMPQVTSWARVLEASAEALLCSLHTLREFRSLQIVHLSFFGQSIVSQHKCANLLISNLPSTLYKLSLTDVADINILMLSCIGSNFPLLTSLEISCTERLDESCCWSCFEESASCFWHSPIPDMFPSTTTLTNALMRSLKPLKKLQHLHLGFFLSPDELLSKHFRHAPEDEIGPFGPEFCDVCHDMYSPTTRLAELQASVGLAQVLKKLKTVRFSSFFAKQDSDACERKTTIWISRCDGRIKVRRRPW</sequence>
<accession>A0A4Y7QB67</accession>
<reference evidence="1 2" key="1">
    <citation type="submission" date="2018-06" db="EMBL/GenBank/DDBJ databases">
        <title>A transcriptomic atlas of mushroom development highlights an independent origin of complex multicellularity.</title>
        <authorList>
            <consortium name="DOE Joint Genome Institute"/>
            <person name="Krizsan K."/>
            <person name="Almasi E."/>
            <person name="Merenyi Z."/>
            <person name="Sahu N."/>
            <person name="Viragh M."/>
            <person name="Koszo T."/>
            <person name="Mondo S."/>
            <person name="Kiss B."/>
            <person name="Balint B."/>
            <person name="Kues U."/>
            <person name="Barry K."/>
            <person name="Hegedus J.C."/>
            <person name="Henrissat B."/>
            <person name="Johnson J."/>
            <person name="Lipzen A."/>
            <person name="Ohm R."/>
            <person name="Nagy I."/>
            <person name="Pangilinan J."/>
            <person name="Yan J."/>
            <person name="Xiong Y."/>
            <person name="Grigoriev I.V."/>
            <person name="Hibbett D.S."/>
            <person name="Nagy L.G."/>
        </authorList>
    </citation>
    <scope>NUCLEOTIDE SEQUENCE [LARGE SCALE GENOMIC DNA]</scope>
    <source>
        <strain evidence="1 2">SZMC22713</strain>
    </source>
</reference>
<protein>
    <recommendedName>
        <fullName evidence="3">F-box domain-containing protein</fullName>
    </recommendedName>
</protein>
<dbReference type="STRING" id="50990.A0A4Y7QB67"/>
<dbReference type="Proteomes" id="UP000294933">
    <property type="component" value="Unassembled WGS sequence"/>
</dbReference>
<evidence type="ECO:0000313" key="1">
    <source>
        <dbReference type="EMBL" id="TDL24099.1"/>
    </source>
</evidence>
<evidence type="ECO:0008006" key="3">
    <source>
        <dbReference type="Google" id="ProtNLM"/>
    </source>
</evidence>
<dbReference type="OrthoDB" id="3159295at2759"/>
<gene>
    <name evidence="1" type="ORF">BD410DRAFT_720272</name>
</gene>
<dbReference type="SUPFAM" id="SSF52047">
    <property type="entry name" value="RNI-like"/>
    <property type="match status" value="1"/>
</dbReference>
<dbReference type="AlphaFoldDB" id="A0A4Y7QB67"/>
<dbReference type="VEuPathDB" id="FungiDB:BD410DRAFT_720272"/>
<keyword evidence="2" id="KW-1185">Reference proteome</keyword>
<proteinExistence type="predicted"/>
<name>A0A4Y7QB67_9AGAM</name>